<evidence type="ECO:0000313" key="2">
    <source>
        <dbReference type="Proteomes" id="UP000184255"/>
    </source>
</evidence>
<dbReference type="GeneID" id="65094424"/>
<reference evidence="2" key="1">
    <citation type="journal article" date="2016" name="Genome Biol. Evol.">
        <title>Comparative 'omics' of the Fusarium fujikuroi species complex highlights differences in genetic potential and metabolite synthesis.</title>
        <authorList>
            <person name="Niehaus E.-M."/>
            <person name="Muensterkoetter M."/>
            <person name="Proctor R.H."/>
            <person name="Brown D.W."/>
            <person name="Sharon A."/>
            <person name="Idan Y."/>
            <person name="Oren-Young L."/>
            <person name="Sieber C.M."/>
            <person name="Novak O."/>
            <person name="Pencik A."/>
            <person name="Tarkowska D."/>
            <person name="Hromadova K."/>
            <person name="Freeman S."/>
            <person name="Maymon M."/>
            <person name="Elazar M."/>
            <person name="Youssef S.A."/>
            <person name="El-Shabrawy E.S.M."/>
            <person name="Shalaby A.B.A."/>
            <person name="Houterman P."/>
            <person name="Brock N.L."/>
            <person name="Burkhardt I."/>
            <person name="Tsavkelova E.A."/>
            <person name="Dickschat J.S."/>
            <person name="Galuszka P."/>
            <person name="Gueldener U."/>
            <person name="Tudzynski B."/>
        </authorList>
    </citation>
    <scope>NUCLEOTIDE SEQUENCE [LARGE SCALE GENOMIC DNA]</scope>
    <source>
        <strain evidence="2">MRC7560</strain>
    </source>
</reference>
<evidence type="ECO:0000313" key="1">
    <source>
        <dbReference type="EMBL" id="CVL03464.1"/>
    </source>
</evidence>
<protein>
    <submittedName>
        <fullName evidence="1">Uncharacterized protein</fullName>
    </submittedName>
</protein>
<dbReference type="EMBL" id="FCQH01000014">
    <property type="protein sequence ID" value="CVL03464.1"/>
    <property type="molecule type" value="Genomic_DNA"/>
</dbReference>
<comment type="caution">
    <text evidence="1">The sequence shown here is derived from an EMBL/GenBank/DDBJ whole genome shotgun (WGS) entry which is preliminary data.</text>
</comment>
<dbReference type="SUPFAM" id="SSF50494">
    <property type="entry name" value="Trypsin-like serine proteases"/>
    <property type="match status" value="1"/>
</dbReference>
<name>A0A1L7TYB4_FUSMA</name>
<dbReference type="InterPro" id="IPR009003">
    <property type="entry name" value="Peptidase_S1_PA"/>
</dbReference>
<dbReference type="AlphaFoldDB" id="A0A1L7TYB4"/>
<dbReference type="Proteomes" id="UP000184255">
    <property type="component" value="Unassembled WGS sequence"/>
</dbReference>
<organism evidence="1 2">
    <name type="scientific">Fusarium mangiferae</name>
    <name type="common">Mango malformation disease fungus</name>
    <dbReference type="NCBI Taxonomy" id="192010"/>
    <lineage>
        <taxon>Eukaryota</taxon>
        <taxon>Fungi</taxon>
        <taxon>Dikarya</taxon>
        <taxon>Ascomycota</taxon>
        <taxon>Pezizomycotina</taxon>
        <taxon>Sordariomycetes</taxon>
        <taxon>Hypocreomycetidae</taxon>
        <taxon>Hypocreales</taxon>
        <taxon>Nectriaceae</taxon>
        <taxon>Fusarium</taxon>
        <taxon>Fusarium fujikuroi species complex</taxon>
    </lineage>
</organism>
<sequence>MDWALVSPDNSRPWSNSLPKEEAWTFLVDDDKPWRIYNQPITDPLHSMEEQEDLGHIYKFGTVTQATIGDIFGEKQDVRLIDDEHLGDDLQNKSTELIIRPELPGKFRFHGDSGSAVVDRKGGIVGLVFRGHKHNGTLKLIQLVFWDTNNYSDHSITDIRVAQP</sequence>
<gene>
    <name evidence="1" type="ORF">FMAN_15181</name>
</gene>
<dbReference type="RefSeq" id="XP_041688147.1">
    <property type="nucleotide sequence ID" value="XM_041822470.1"/>
</dbReference>
<proteinExistence type="predicted"/>
<keyword evidence="2" id="KW-1185">Reference proteome</keyword>
<accession>A0A1L7TYB4</accession>
<dbReference type="VEuPathDB" id="FungiDB:FMAN_15181"/>